<dbReference type="InterPro" id="IPR027935">
    <property type="entry name" value="Di19_C"/>
</dbReference>
<dbReference type="Pfam" id="PF14571">
    <property type="entry name" value="Di19_C"/>
    <property type="match status" value="1"/>
</dbReference>
<evidence type="ECO:0000256" key="2">
    <source>
        <dbReference type="SAM" id="MobiDB-lite"/>
    </source>
</evidence>
<gene>
    <name evidence="5" type="ORF">MTR67_028834</name>
</gene>
<dbReference type="PANTHER" id="PTHR31875:SF24">
    <property type="entry name" value="PROTEIN DEHYDRATION-INDUCED 19 HOMOLOG 5"/>
    <property type="match status" value="1"/>
</dbReference>
<evidence type="ECO:0000259" key="3">
    <source>
        <dbReference type="Pfam" id="PF05605"/>
    </source>
</evidence>
<evidence type="ECO:0000313" key="5">
    <source>
        <dbReference type="EMBL" id="WMV35449.1"/>
    </source>
</evidence>
<evidence type="ECO:0000259" key="4">
    <source>
        <dbReference type="Pfam" id="PF14571"/>
    </source>
</evidence>
<accession>A0AAF0RBW0</accession>
<keyword evidence="6" id="KW-1185">Reference proteome</keyword>
<dbReference type="Proteomes" id="UP001234989">
    <property type="component" value="Chromosome 6"/>
</dbReference>
<dbReference type="AlphaFoldDB" id="A0AAF0RBW0"/>
<evidence type="ECO:0000256" key="1">
    <source>
        <dbReference type="ARBA" id="ARBA00007109"/>
    </source>
</evidence>
<organism evidence="5 6">
    <name type="scientific">Solanum verrucosum</name>
    <dbReference type="NCBI Taxonomy" id="315347"/>
    <lineage>
        <taxon>Eukaryota</taxon>
        <taxon>Viridiplantae</taxon>
        <taxon>Streptophyta</taxon>
        <taxon>Embryophyta</taxon>
        <taxon>Tracheophyta</taxon>
        <taxon>Spermatophyta</taxon>
        <taxon>Magnoliopsida</taxon>
        <taxon>eudicotyledons</taxon>
        <taxon>Gunneridae</taxon>
        <taxon>Pentapetalae</taxon>
        <taxon>asterids</taxon>
        <taxon>lamiids</taxon>
        <taxon>Solanales</taxon>
        <taxon>Solanaceae</taxon>
        <taxon>Solanoideae</taxon>
        <taxon>Solaneae</taxon>
        <taxon>Solanum</taxon>
    </lineage>
</organism>
<proteinExistence type="inferred from homology"/>
<name>A0AAF0RBW0_SOLVR</name>
<evidence type="ECO:0008006" key="7">
    <source>
        <dbReference type="Google" id="ProtNLM"/>
    </source>
</evidence>
<dbReference type="Pfam" id="PF05605">
    <property type="entry name" value="zf-Di19"/>
    <property type="match status" value="1"/>
</dbReference>
<feature type="domain" description="Di19 C-terminal" evidence="4">
    <location>
        <begin position="187"/>
        <end position="282"/>
    </location>
</feature>
<dbReference type="EMBL" id="CP133617">
    <property type="protein sequence ID" value="WMV35449.1"/>
    <property type="molecule type" value="Genomic_DNA"/>
</dbReference>
<sequence length="283" mass="31126">MSSSAGKGLGQSPSGRRFEPQQGHWRHYKLAASPGPRGTNRGGPALKQRDPVGTASRVRKATPGNHVEIAPTGHFSVLSSENSRVLKSTSETLGHYPGTIDSFLNEAEDVRAWFPCPFCYVEIEVPMLCSHLQDEHCFDLKNAVCPICAATLGKDPTGHFSVQHAHSVKRRRNYLNPGFWNNAAAMIGKDPREMASFFGTDSAFGRYKVQELAPDPLLLPFLCNFAPSDLKCRQQDKSSVCDTATPEIESSKLAVSDSALEEDFEEKRQRAAFLQELVASTIF</sequence>
<comment type="similarity">
    <text evidence="1">Belongs to the Di19 family.</text>
</comment>
<evidence type="ECO:0000313" key="6">
    <source>
        <dbReference type="Proteomes" id="UP001234989"/>
    </source>
</evidence>
<dbReference type="PANTHER" id="PTHR31875">
    <property type="entry name" value="PROTEIN DEHYDRATION-INDUCED 19"/>
    <property type="match status" value="1"/>
</dbReference>
<feature type="domain" description="Di19 zinc-binding" evidence="3">
    <location>
        <begin position="114"/>
        <end position="165"/>
    </location>
</feature>
<reference evidence="5" key="1">
    <citation type="submission" date="2023-08" db="EMBL/GenBank/DDBJ databases">
        <title>A de novo genome assembly of Solanum verrucosum Schlechtendal, a Mexican diploid species geographically isolated from the other diploid A-genome species in potato relatives.</title>
        <authorList>
            <person name="Hosaka K."/>
        </authorList>
    </citation>
    <scope>NUCLEOTIDE SEQUENCE</scope>
    <source>
        <tissue evidence="5">Young leaves</tissue>
    </source>
</reference>
<feature type="region of interest" description="Disordered" evidence="2">
    <location>
        <begin position="1"/>
        <end position="66"/>
    </location>
</feature>
<dbReference type="InterPro" id="IPR008598">
    <property type="entry name" value="Di19_Zn-bd"/>
</dbReference>
<protein>
    <recommendedName>
        <fullName evidence="7">Protein DEHYDRATION-INDUCED 19 homolog 6</fullName>
    </recommendedName>
</protein>
<dbReference type="InterPro" id="IPR033347">
    <property type="entry name" value="Di19"/>
</dbReference>